<sequence length="192" mass="21009">MDSHWKKSNLTRLPFGFISEAFPRNALNIKHHQLAKKAGKVVEINWKDTLSLPKWYVTPINGNILISHEKGSHIESSTAFSTSPATGSSSESSTALPPMVSSAPQASMHPMVTRSQAATIGATSSASKHSMVTRSQAGFIKPNPKYANIVVSSLPLEPRTVKSAFKHPGWKSAMLEELDALHRNKTWDLVPR</sequence>
<feature type="compositionally biased region" description="Low complexity" evidence="1">
    <location>
        <begin position="77"/>
        <end position="95"/>
    </location>
</feature>
<organism evidence="2 3">
    <name type="scientific">Punica granatum</name>
    <name type="common">Pomegranate</name>
    <dbReference type="NCBI Taxonomy" id="22663"/>
    <lineage>
        <taxon>Eukaryota</taxon>
        <taxon>Viridiplantae</taxon>
        <taxon>Streptophyta</taxon>
        <taxon>Embryophyta</taxon>
        <taxon>Tracheophyta</taxon>
        <taxon>Spermatophyta</taxon>
        <taxon>Magnoliopsida</taxon>
        <taxon>eudicotyledons</taxon>
        <taxon>Gunneridae</taxon>
        <taxon>Pentapetalae</taxon>
        <taxon>rosids</taxon>
        <taxon>malvids</taxon>
        <taxon>Myrtales</taxon>
        <taxon>Lythraceae</taxon>
        <taxon>Punica</taxon>
    </lineage>
</organism>
<feature type="compositionally biased region" description="Polar residues" evidence="1">
    <location>
        <begin position="113"/>
        <end position="129"/>
    </location>
</feature>
<evidence type="ECO:0008006" key="4">
    <source>
        <dbReference type="Google" id="ProtNLM"/>
    </source>
</evidence>
<evidence type="ECO:0000313" key="3">
    <source>
        <dbReference type="Proteomes" id="UP000233551"/>
    </source>
</evidence>
<reference evidence="2 3" key="1">
    <citation type="submission" date="2017-11" db="EMBL/GenBank/DDBJ databases">
        <title>De-novo sequencing of pomegranate (Punica granatum L.) genome.</title>
        <authorList>
            <person name="Akparov Z."/>
            <person name="Amiraslanov A."/>
            <person name="Hajiyeva S."/>
            <person name="Abbasov M."/>
            <person name="Kaur K."/>
            <person name="Hamwieh A."/>
            <person name="Solovyev V."/>
            <person name="Salamov A."/>
            <person name="Braich B."/>
            <person name="Kosarev P."/>
            <person name="Mahmoud A."/>
            <person name="Hajiyev E."/>
            <person name="Babayeva S."/>
            <person name="Izzatullayeva V."/>
            <person name="Mammadov A."/>
            <person name="Mammadov A."/>
            <person name="Sharifova S."/>
            <person name="Ojaghi J."/>
            <person name="Eynullazada K."/>
            <person name="Bayramov B."/>
            <person name="Abdulazimova A."/>
            <person name="Shahmuradov I."/>
        </authorList>
    </citation>
    <scope>NUCLEOTIDE SEQUENCE [LARGE SCALE GENOMIC DNA]</scope>
    <source>
        <strain evidence="3">cv. AG2017</strain>
        <tissue evidence="2">Leaf</tissue>
    </source>
</reference>
<comment type="caution">
    <text evidence="2">The sequence shown here is derived from an EMBL/GenBank/DDBJ whole genome shotgun (WGS) entry which is preliminary data.</text>
</comment>
<evidence type="ECO:0000256" key="1">
    <source>
        <dbReference type="SAM" id="MobiDB-lite"/>
    </source>
</evidence>
<protein>
    <recommendedName>
        <fullName evidence="4">Mitochondrial protein</fullName>
    </recommendedName>
</protein>
<proteinExistence type="predicted"/>
<gene>
    <name evidence="2" type="ORF">CRG98_021661</name>
</gene>
<dbReference type="STRING" id="22663.A0A2I0JR28"/>
<dbReference type="Proteomes" id="UP000233551">
    <property type="component" value="Unassembled WGS sequence"/>
</dbReference>
<accession>A0A2I0JR28</accession>
<keyword evidence="3" id="KW-1185">Reference proteome</keyword>
<dbReference type="EMBL" id="PGOL01001465">
    <property type="protein sequence ID" value="PKI57946.1"/>
    <property type="molecule type" value="Genomic_DNA"/>
</dbReference>
<feature type="region of interest" description="Disordered" evidence="1">
    <location>
        <begin position="77"/>
        <end position="129"/>
    </location>
</feature>
<evidence type="ECO:0000313" key="2">
    <source>
        <dbReference type="EMBL" id="PKI57946.1"/>
    </source>
</evidence>
<dbReference type="AlphaFoldDB" id="A0A2I0JR28"/>
<name>A0A2I0JR28_PUNGR</name>